<reference evidence="1 2" key="1">
    <citation type="submission" date="2020-01" db="EMBL/GenBank/DDBJ databases">
        <title>Genome sequence of Desulfovibrio aerotolerans DSM 16695(T).</title>
        <authorList>
            <person name="Karnachuk O."/>
            <person name="Avakyan M."/>
            <person name="Mardanov A."/>
            <person name="Kadnikov V."/>
            <person name="Ravin N."/>
        </authorList>
    </citation>
    <scope>NUCLEOTIDE SEQUENCE [LARGE SCALE GENOMIC DNA]</scope>
    <source>
        <strain evidence="1 2">DSM 16695</strain>
    </source>
</reference>
<keyword evidence="2" id="KW-1185">Reference proteome</keyword>
<gene>
    <name evidence="1" type="ORF">GTA51_04720</name>
</gene>
<dbReference type="Proteomes" id="UP000482487">
    <property type="component" value="Unassembled WGS sequence"/>
</dbReference>
<organism evidence="1 2">
    <name type="scientific">Solidesulfovibrio aerotolerans</name>
    <dbReference type="NCBI Taxonomy" id="295255"/>
    <lineage>
        <taxon>Bacteria</taxon>
        <taxon>Pseudomonadati</taxon>
        <taxon>Thermodesulfobacteriota</taxon>
        <taxon>Desulfovibrionia</taxon>
        <taxon>Desulfovibrionales</taxon>
        <taxon>Desulfovibrionaceae</taxon>
        <taxon>Solidesulfovibrio</taxon>
    </lineage>
</organism>
<evidence type="ECO:0000313" key="2">
    <source>
        <dbReference type="Proteomes" id="UP000482487"/>
    </source>
</evidence>
<dbReference type="OrthoDB" id="5459377at2"/>
<sequence>MEKDKQKIKIEGVMQCADLSVVLEQLIADMKNGKLAVQVGDEALLLHPCPRVNVVVKAATNKDAETFHLEISWKRPPELGGVAGAAR</sequence>
<dbReference type="AlphaFoldDB" id="A0A7C9IJW8"/>
<proteinExistence type="predicted"/>
<dbReference type="NCBIfam" id="TIGR04354">
    <property type="entry name" value="amphi-Trp"/>
    <property type="match status" value="1"/>
</dbReference>
<dbReference type="EMBL" id="WVUD01000005">
    <property type="protein sequence ID" value="MYL82441.1"/>
    <property type="molecule type" value="Genomic_DNA"/>
</dbReference>
<dbReference type="RefSeq" id="WP_160959124.1">
    <property type="nucleotide sequence ID" value="NZ_WVUD01000005.1"/>
</dbReference>
<name>A0A7C9IJW8_9BACT</name>
<protein>
    <submittedName>
        <fullName evidence="1">Amphi-Trp domain-containing protein</fullName>
    </submittedName>
</protein>
<comment type="caution">
    <text evidence="1">The sequence shown here is derived from an EMBL/GenBank/DDBJ whole genome shotgun (WGS) entry which is preliminary data.</text>
</comment>
<evidence type="ECO:0000313" key="1">
    <source>
        <dbReference type="EMBL" id="MYL82441.1"/>
    </source>
</evidence>
<accession>A0A7C9IJW8</accession>
<dbReference type="InterPro" id="IPR027598">
    <property type="entry name" value="Amphi-Trp_dom"/>
</dbReference>